<keyword evidence="2" id="KW-1185">Reference proteome</keyword>
<dbReference type="KEGG" id="psuu:Psuf_066700"/>
<reference evidence="1 2" key="1">
    <citation type="submission" date="2020-03" db="EMBL/GenBank/DDBJ databases">
        <title>Whole genome shotgun sequence of Phytohabitans suffuscus NBRC 105367.</title>
        <authorList>
            <person name="Komaki H."/>
            <person name="Tamura T."/>
        </authorList>
    </citation>
    <scope>NUCLEOTIDE SEQUENCE [LARGE SCALE GENOMIC DNA]</scope>
    <source>
        <strain evidence="1 2">NBRC 105367</strain>
    </source>
</reference>
<dbReference type="EMBL" id="AP022871">
    <property type="protein sequence ID" value="BCB89357.1"/>
    <property type="molecule type" value="Genomic_DNA"/>
</dbReference>
<evidence type="ECO:0000313" key="2">
    <source>
        <dbReference type="Proteomes" id="UP000503011"/>
    </source>
</evidence>
<accession>A0A6F8YT94</accession>
<dbReference type="AlphaFoldDB" id="A0A6F8YT94"/>
<reference evidence="1 2" key="2">
    <citation type="submission" date="2020-03" db="EMBL/GenBank/DDBJ databases">
        <authorList>
            <person name="Ichikawa N."/>
            <person name="Kimura A."/>
            <person name="Kitahashi Y."/>
            <person name="Uohara A."/>
        </authorList>
    </citation>
    <scope>NUCLEOTIDE SEQUENCE [LARGE SCALE GENOMIC DNA]</scope>
    <source>
        <strain evidence="1 2">NBRC 105367</strain>
    </source>
</reference>
<protein>
    <submittedName>
        <fullName evidence="1">Uncharacterized protein</fullName>
    </submittedName>
</protein>
<dbReference type="Proteomes" id="UP000503011">
    <property type="component" value="Chromosome"/>
</dbReference>
<name>A0A6F8YT94_9ACTN</name>
<sequence>MDAASVTDLRDLDALAVWFRQRIHPGELKHLGAATVTAMTEYRDDNHALKRHQPTAGLIAAAMTCHAIDVITGDDHRLDQRLTPLLRDVHTQYQRSGQTPSARGPMILSHKRLTSLSEPLQHKVLRSVDAKLPVIERLRYRTRTPSPRAPQPGATTAAERGRYIPQYPWPDWIIRFQPLRGAHTDDLAIDLASALLIPGNPVRNIYATGELNPWRSNISVFLSEIAERYPDVLTLLCNIAAYLDSQATPIDYRRRRATFTDIEFTPSTHRSAPGRTPTPVGAAGCCTPAGTCSPCSPAPTSPIGDTR</sequence>
<gene>
    <name evidence="1" type="ORF">Psuf_066700</name>
</gene>
<evidence type="ECO:0000313" key="1">
    <source>
        <dbReference type="EMBL" id="BCB89357.1"/>
    </source>
</evidence>
<proteinExistence type="predicted"/>
<organism evidence="1 2">
    <name type="scientific">Phytohabitans suffuscus</name>
    <dbReference type="NCBI Taxonomy" id="624315"/>
    <lineage>
        <taxon>Bacteria</taxon>
        <taxon>Bacillati</taxon>
        <taxon>Actinomycetota</taxon>
        <taxon>Actinomycetes</taxon>
        <taxon>Micromonosporales</taxon>
        <taxon>Micromonosporaceae</taxon>
    </lineage>
</organism>